<keyword evidence="3" id="KW-1185">Reference proteome</keyword>
<sequence length="192" mass="22817">MYYKYLLFFIAIIIFSCQSNSSQQDDLNTYFKHRGGGWKSRNIKHYSNEIAYKAVEVPIEYYLLKNRVEINTVTMDSLLIMMSDERVIEFEITFEGEKEYNRLNKKLLKGSEGVQYISSGIKKDFQVLTSQGDTINCKGVHFERHFEVDPKIRLLLYFDNVHDDYIQLLYDDQLYKNGLFKFKFGEIPVKMY</sequence>
<evidence type="ECO:0000313" key="2">
    <source>
        <dbReference type="EMBL" id="SHI73648.1"/>
    </source>
</evidence>
<protein>
    <submittedName>
        <fullName evidence="2">Uncharacterized protein</fullName>
    </submittedName>
</protein>
<feature type="chain" id="PRO_5012635623" evidence="1">
    <location>
        <begin position="22"/>
        <end position="192"/>
    </location>
</feature>
<reference evidence="2 3" key="1">
    <citation type="submission" date="2016-11" db="EMBL/GenBank/DDBJ databases">
        <authorList>
            <person name="Jaros S."/>
            <person name="Januszkiewicz K."/>
            <person name="Wedrychowicz H."/>
        </authorList>
    </citation>
    <scope>NUCLEOTIDE SEQUENCE [LARGE SCALE GENOMIC DNA]</scope>
    <source>
        <strain evidence="2 3">DSM 21425</strain>
    </source>
</reference>
<dbReference type="PROSITE" id="PS51257">
    <property type="entry name" value="PROKAR_LIPOPROTEIN"/>
    <property type="match status" value="1"/>
</dbReference>
<dbReference type="AlphaFoldDB" id="A0A1M6DKZ8"/>
<organism evidence="2 3">
    <name type="scientific">Mesonia phycicola</name>
    <dbReference type="NCBI Taxonomy" id="579105"/>
    <lineage>
        <taxon>Bacteria</taxon>
        <taxon>Pseudomonadati</taxon>
        <taxon>Bacteroidota</taxon>
        <taxon>Flavobacteriia</taxon>
        <taxon>Flavobacteriales</taxon>
        <taxon>Flavobacteriaceae</taxon>
        <taxon>Mesonia</taxon>
    </lineage>
</organism>
<accession>A0A1M6DKZ8</accession>
<feature type="signal peptide" evidence="1">
    <location>
        <begin position="1"/>
        <end position="21"/>
    </location>
</feature>
<evidence type="ECO:0000256" key="1">
    <source>
        <dbReference type="SAM" id="SignalP"/>
    </source>
</evidence>
<dbReference type="EMBL" id="FQYY01000004">
    <property type="protein sequence ID" value="SHI73648.1"/>
    <property type="molecule type" value="Genomic_DNA"/>
</dbReference>
<proteinExistence type="predicted"/>
<dbReference type="STRING" id="579105.SAMN04488096_10443"/>
<name>A0A1M6DKZ8_9FLAO</name>
<dbReference type="OrthoDB" id="1160950at2"/>
<keyword evidence="1" id="KW-0732">Signal</keyword>
<gene>
    <name evidence="2" type="ORF">SAMN04488096_10443</name>
</gene>
<dbReference type="Proteomes" id="UP000184225">
    <property type="component" value="Unassembled WGS sequence"/>
</dbReference>
<evidence type="ECO:0000313" key="3">
    <source>
        <dbReference type="Proteomes" id="UP000184225"/>
    </source>
</evidence>
<dbReference type="RefSeq" id="WP_073149517.1">
    <property type="nucleotide sequence ID" value="NZ_FQYY01000004.1"/>
</dbReference>